<dbReference type="AlphaFoldDB" id="D2NP52"/>
<sequence length="316" mass="32826">MRTLELVFAALGLGDALQVGGEEPASVHVLIAQRTHRVHEEVRVADRTQGYGQLLFPAPLVGVDEACGGQPLDATLRGGRSAALVGNGHRGNQVAVHAGLREAVLEVHLLAVHVEALVHAAEAVEHGARHNHAGTHNPVDLRVGGSGACLNIVSNAAVPPLRRLEASQRGEPFPGDMSGGGELAGHPLLLAVVADDLRAGQNLAVCLGCGEHAGDEGVIQLQVAVEDEHPFAGRGSDAGVHGLTETTVNGAANHGHALNLGEGGGRNVIRDDDFNIGGVNTLLSTQSVNNGKNRLRLAVERNNRRYAGSMSHNNVL</sequence>
<dbReference type="HOGENOM" id="CLU_879643_0_0_11"/>
<accession>D2NP52</accession>
<dbReference type="STRING" id="680646.RMDY18_15880"/>
<dbReference type="KEGG" id="rmu:RMDY18_15880"/>
<evidence type="ECO:0000313" key="2">
    <source>
        <dbReference type="Proteomes" id="UP000001883"/>
    </source>
</evidence>
<gene>
    <name evidence="1" type="ordered locus">RMDY18_15880</name>
</gene>
<evidence type="ECO:0000313" key="1">
    <source>
        <dbReference type="EMBL" id="BAI65420.1"/>
    </source>
</evidence>
<dbReference type="EMBL" id="AP011540">
    <property type="protein sequence ID" value="BAI65420.1"/>
    <property type="molecule type" value="Genomic_DNA"/>
</dbReference>
<reference evidence="2" key="1">
    <citation type="submission" date="2009-07" db="EMBL/GenBank/DDBJ databases">
        <title>Complete genome sequence of Rothia mucilaginosa DJ.</title>
        <authorList>
            <person name="Yamane K."/>
            <person name="Nambu T."/>
            <person name="Mashimo C."/>
            <person name="Sugimori C."/>
            <person name="Yamanaka T."/>
            <person name="Leung K."/>
            <person name="Fukushima H."/>
        </authorList>
    </citation>
    <scope>NUCLEOTIDE SEQUENCE [LARGE SCALE GENOMIC DNA]</scope>
    <source>
        <strain evidence="2">DY-18</strain>
    </source>
</reference>
<name>D2NP52_ROTMD</name>
<organism evidence="1 2">
    <name type="scientific">Rothia mucilaginosa (strain DY-18)</name>
    <name type="common">Stomatococcus mucilaginosus</name>
    <dbReference type="NCBI Taxonomy" id="680646"/>
    <lineage>
        <taxon>Bacteria</taxon>
        <taxon>Bacillati</taxon>
        <taxon>Actinomycetota</taxon>
        <taxon>Actinomycetes</taxon>
        <taxon>Micrococcales</taxon>
        <taxon>Micrococcaceae</taxon>
        <taxon>Rothia</taxon>
    </lineage>
</organism>
<protein>
    <submittedName>
        <fullName evidence="1">Uncharacterized protein</fullName>
    </submittedName>
</protein>
<keyword evidence="2" id="KW-1185">Reference proteome</keyword>
<reference evidence="1 2" key="3">
    <citation type="journal article" date="2010" name="Sequencing">
        <title>Complete Genome Sequence of Rothia mucilaginosa DY-18: A Clinical Isolate with Dense Meshwork-Like Structures from a Persistent Apical Periodontitis Lesion.</title>
        <authorList>
            <person name="Yamane K."/>
            <person name="Nambu T."/>
            <person name="Yamanaka T."/>
            <person name="Mashimo C."/>
            <person name="Sugimori C."/>
            <person name="Leung K.-P."/>
            <person name="Fukushima H."/>
        </authorList>
    </citation>
    <scope>NUCLEOTIDE SEQUENCE [LARGE SCALE GENOMIC DNA]</scope>
    <source>
        <strain evidence="1 2">DY-18</strain>
    </source>
</reference>
<proteinExistence type="predicted"/>
<reference evidence="1 2" key="2">
    <citation type="journal article" date="2010" name="J Osaka Dent Univ">
        <title>Isolation and identification of Rothia mucilaginosa from persistent apical periodontitis lesions.</title>
        <authorList>
            <person name="Yamane K."/>
            <person name="Yoshida M."/>
            <person name="Fujihira T."/>
            <person name="Baba T."/>
            <person name="Tsuji N."/>
            <person name="Hayashi H."/>
            <person name="Sugimori C."/>
            <person name="Yamanaka T."/>
            <person name="Mashimo C."/>
            <person name="Nambu T."/>
            <person name="Kawai H."/>
            <person name="Fukushima H."/>
        </authorList>
    </citation>
    <scope>NUCLEOTIDE SEQUENCE [LARGE SCALE GENOMIC DNA]</scope>
    <source>
        <strain evidence="1 2">DY-18</strain>
    </source>
</reference>
<dbReference type="Proteomes" id="UP000001883">
    <property type="component" value="Chromosome"/>
</dbReference>